<dbReference type="Pfam" id="PF13379">
    <property type="entry name" value="NMT1_2"/>
    <property type="match status" value="1"/>
</dbReference>
<comment type="caution">
    <text evidence="9">The sequence shown here is derived from an EMBL/GenBank/DDBJ whole genome shotgun (WGS) entry which is preliminary data.</text>
</comment>
<dbReference type="InterPro" id="IPR019546">
    <property type="entry name" value="TAT_signal_bac_arc"/>
</dbReference>
<evidence type="ECO:0000256" key="6">
    <source>
        <dbReference type="ARBA" id="ARBA00023136"/>
    </source>
</evidence>
<dbReference type="InterPro" id="IPR006311">
    <property type="entry name" value="TAT_signal"/>
</dbReference>
<accession>A0A9J6S4Z5</accession>
<feature type="chain" id="PRO_5039935100" evidence="8">
    <location>
        <begin position="37"/>
        <end position="396"/>
    </location>
</feature>
<dbReference type="EMBL" id="WJWF01000030">
    <property type="protein sequence ID" value="MRL38324.1"/>
    <property type="molecule type" value="Genomic_DNA"/>
</dbReference>
<keyword evidence="2" id="KW-0813">Transport</keyword>
<dbReference type="PANTHER" id="PTHR30024">
    <property type="entry name" value="ALIPHATIC SULFONATES-BINDING PROTEIN-RELATED"/>
    <property type="match status" value="1"/>
</dbReference>
<keyword evidence="3" id="KW-1003">Cell membrane</keyword>
<reference evidence="9" key="1">
    <citation type="submission" date="2019-10" db="EMBL/GenBank/DDBJ databases">
        <title>Molecular typing, antibiotic resistance determination and virulence profiling for 36 multidrug-resistant clinical Klebsiella pneumoniae isolates using second- and third-generation sequencing.</title>
        <authorList>
            <person name="Shelenkov A."/>
            <person name="Mikhaylova Y."/>
            <person name="Yanushevich Y."/>
            <person name="Samoilov A."/>
            <person name="Petrova L."/>
            <person name="Fomina V."/>
            <person name="Gusarov V."/>
            <person name="Zamyatin M."/>
            <person name="Shagin D."/>
        </authorList>
    </citation>
    <scope>NUCLEOTIDE SEQUENCE [LARGE SCALE GENOMIC DNA]</scope>
    <source>
        <strain evidence="9">CriePir115</strain>
    </source>
</reference>
<gene>
    <name evidence="9" type="ORF">GJJ18_23145</name>
</gene>
<dbReference type="Gene3D" id="3.40.190.10">
    <property type="entry name" value="Periplasmic binding protein-like II"/>
    <property type="match status" value="2"/>
</dbReference>
<dbReference type="PANTHER" id="PTHR30024:SF43">
    <property type="entry name" value="BLL4572 PROTEIN"/>
    <property type="match status" value="1"/>
</dbReference>
<keyword evidence="4" id="KW-0997">Cell inner membrane</keyword>
<comment type="similarity">
    <text evidence="7">Belongs to the CmpA/NrtA family.</text>
</comment>
<evidence type="ECO:0000256" key="7">
    <source>
        <dbReference type="ARBA" id="ARBA00024031"/>
    </source>
</evidence>
<evidence type="ECO:0000256" key="3">
    <source>
        <dbReference type="ARBA" id="ARBA00022475"/>
    </source>
</evidence>
<evidence type="ECO:0000256" key="5">
    <source>
        <dbReference type="ARBA" id="ARBA00022729"/>
    </source>
</evidence>
<evidence type="ECO:0000256" key="2">
    <source>
        <dbReference type="ARBA" id="ARBA00022448"/>
    </source>
</evidence>
<evidence type="ECO:0000313" key="9">
    <source>
        <dbReference type="EMBL" id="MRL38324.1"/>
    </source>
</evidence>
<keyword evidence="5 8" id="KW-0732">Signal</keyword>
<dbReference type="CDD" id="cd13553">
    <property type="entry name" value="PBP2_NrtA_CpmA_like"/>
    <property type="match status" value="1"/>
</dbReference>
<evidence type="ECO:0000256" key="8">
    <source>
        <dbReference type="SAM" id="SignalP"/>
    </source>
</evidence>
<dbReference type="GO" id="GO:0012505">
    <property type="term" value="C:endomembrane system"/>
    <property type="evidence" value="ECO:0007669"/>
    <property type="project" value="UniProtKB-SubCell"/>
</dbReference>
<dbReference type="SUPFAM" id="SSF53850">
    <property type="entry name" value="Periplasmic binding protein-like II"/>
    <property type="match status" value="1"/>
</dbReference>
<dbReference type="AlphaFoldDB" id="A0A9J6S4Z5"/>
<proteinExistence type="inferred from homology"/>
<feature type="signal peptide" evidence="8">
    <location>
        <begin position="1"/>
        <end position="36"/>
    </location>
</feature>
<keyword evidence="6" id="KW-0472">Membrane</keyword>
<protein>
    <submittedName>
        <fullName evidence="9">Twin-arginine translocation signal domain-containing protein</fullName>
    </submittedName>
</protein>
<name>A0A9J6S4Z5_KLEPN</name>
<dbReference type="InterPro" id="IPR044527">
    <property type="entry name" value="NrtA/CpmA_ABC-bd_dom"/>
</dbReference>
<organism evidence="9">
    <name type="scientific">Klebsiella pneumoniae</name>
    <dbReference type="NCBI Taxonomy" id="573"/>
    <lineage>
        <taxon>Bacteria</taxon>
        <taxon>Pseudomonadati</taxon>
        <taxon>Pseudomonadota</taxon>
        <taxon>Gammaproteobacteria</taxon>
        <taxon>Enterobacterales</taxon>
        <taxon>Enterobacteriaceae</taxon>
        <taxon>Klebsiella/Raoultella group</taxon>
        <taxon>Klebsiella</taxon>
        <taxon>Klebsiella pneumoniae complex</taxon>
    </lineage>
</organism>
<evidence type="ECO:0000256" key="4">
    <source>
        <dbReference type="ARBA" id="ARBA00022519"/>
    </source>
</evidence>
<dbReference type="PROSITE" id="PS51318">
    <property type="entry name" value="TAT"/>
    <property type="match status" value="1"/>
</dbReference>
<sequence length="396" mass="43550">MCLMCDAMSRRDFLRLSALLSAGAALPLVMQQQARAAAEPDAPVRVGYLPITDAAPLLVAHGMGLFDKAGVKAERPVMFRSWSQLTEAFIAGRVNVIHMLSPVTIWARYQAKLPARVVAWNHTNGSALTVAPQISRAEELEGKTVAVPFWYSIHNVVLQQILRSAGLQAVTGAPGKKQVRLLVLSPADMVPALAAGQIQGFIVAEPFNALAEARRVGRILRFTGDVWQNHACCVVMMHDSDLSTRPAWSQSVADALVNAQLWIRQHRAETAQLLARGDEHRYTPHDADVLRQVLLPTPVMQAGWQKDGAIRHEAWHQQRIDFQPWPYASYFASLTDQLKQTVMEGNRDFLARLDGQQVAADLVASDFVRQSIARAGGMTAFGLPDGAFDREETIAP</sequence>
<evidence type="ECO:0000256" key="1">
    <source>
        <dbReference type="ARBA" id="ARBA00004308"/>
    </source>
</evidence>
<comment type="subcellular location">
    <subcellularLocation>
        <location evidence="1">Endomembrane system</location>
    </subcellularLocation>
</comment>
<dbReference type="NCBIfam" id="TIGR01409">
    <property type="entry name" value="TAT_signal_seq"/>
    <property type="match status" value="1"/>
</dbReference>